<evidence type="ECO:0000256" key="2">
    <source>
        <dbReference type="ARBA" id="ARBA00022448"/>
    </source>
</evidence>
<feature type="transmembrane region" description="Helical" evidence="9">
    <location>
        <begin position="29"/>
        <end position="52"/>
    </location>
</feature>
<keyword evidence="2" id="KW-0813">Transport</keyword>
<dbReference type="EMBL" id="CP109546">
    <property type="protein sequence ID" value="WTZ08764.1"/>
    <property type="molecule type" value="Genomic_DNA"/>
</dbReference>
<feature type="transmembrane region" description="Helical" evidence="9">
    <location>
        <begin position="317"/>
        <end position="337"/>
    </location>
</feature>
<evidence type="ECO:0000256" key="7">
    <source>
        <dbReference type="ARBA" id="ARBA00023251"/>
    </source>
</evidence>
<keyword evidence="6 9" id="KW-0472">Membrane</keyword>
<sequence>MPTGTPAPDSPSAGLRPSRLHPADETGTTALLVIVTAYLMVGIDSTVVNVALPDVQRDLDFTPTGLSWVLNTYTLAFGGLLLLGGRIGDIAGRRRTLTAGALLFAAASLLGGLATESSWLLTARALQGVGAALIAPSTLALITTGFPEGPRRHHALGIYSSMAGIGASVGLVLGGVLTSWASWRWSLLINVPIGIAVATALPRFVTETPRHAGRFDAAGALTGTAGTASLVYAFIRVSERGWSDTRAMLGFSTAAALLVGFLLVETRAEQPIMPLRLFADRNRAGGYAGVLLLPAGMFGAFYFLTLVSQQALGYSPLRTGFAFLPMTLVMFTTVRLVPRMLQRFGAKPVLLSGMSLIAVAGAWLWRLEPGDGYLAGLLGPLLVMGLGVGLSFLPLNATILAGVGPREAGSASGLLQTLQWLGGTLGLSVLVTVFGTATRHSRGSPSEILTEGSARAFGAGSLIALTALVLSAFVITSTARERGA</sequence>
<evidence type="ECO:0000313" key="11">
    <source>
        <dbReference type="EMBL" id="WTZ08764.1"/>
    </source>
</evidence>
<protein>
    <submittedName>
        <fullName evidence="11">MFS transporter</fullName>
    </submittedName>
</protein>
<reference evidence="11" key="1">
    <citation type="submission" date="2022-10" db="EMBL/GenBank/DDBJ databases">
        <title>The complete genomes of actinobacterial strains from the NBC collection.</title>
        <authorList>
            <person name="Joergensen T.S."/>
            <person name="Alvarez Arevalo M."/>
            <person name="Sterndorff E.B."/>
            <person name="Faurdal D."/>
            <person name="Vuksanovic O."/>
            <person name="Mourched A.-S."/>
            <person name="Charusanti P."/>
            <person name="Shaw S."/>
            <person name="Blin K."/>
            <person name="Weber T."/>
        </authorList>
    </citation>
    <scope>NUCLEOTIDE SEQUENCE</scope>
    <source>
        <strain evidence="11">NBC_01393</strain>
    </source>
</reference>
<dbReference type="GO" id="GO:0022857">
    <property type="term" value="F:transmembrane transporter activity"/>
    <property type="evidence" value="ECO:0007669"/>
    <property type="project" value="InterPro"/>
</dbReference>
<feature type="transmembrane region" description="Helical" evidence="9">
    <location>
        <begin position="126"/>
        <end position="146"/>
    </location>
</feature>
<dbReference type="GO" id="GO:0005886">
    <property type="term" value="C:plasma membrane"/>
    <property type="evidence" value="ECO:0007669"/>
    <property type="project" value="UniProtKB-SubCell"/>
</dbReference>
<evidence type="ECO:0000256" key="5">
    <source>
        <dbReference type="ARBA" id="ARBA00022989"/>
    </source>
</evidence>
<comment type="subcellular location">
    <subcellularLocation>
        <location evidence="1">Cell membrane</location>
        <topology evidence="1">Multi-pass membrane protein</topology>
    </subcellularLocation>
</comment>
<feature type="transmembrane region" description="Helical" evidence="9">
    <location>
        <begin position="217"/>
        <end position="235"/>
    </location>
</feature>
<keyword evidence="7" id="KW-0046">Antibiotic resistance</keyword>
<dbReference type="Pfam" id="PF07690">
    <property type="entry name" value="MFS_1"/>
    <property type="match status" value="1"/>
</dbReference>
<evidence type="ECO:0000256" key="4">
    <source>
        <dbReference type="ARBA" id="ARBA00022692"/>
    </source>
</evidence>
<feature type="transmembrane region" description="Helical" evidence="9">
    <location>
        <begin position="64"/>
        <end position="84"/>
    </location>
</feature>
<evidence type="ECO:0000256" key="8">
    <source>
        <dbReference type="SAM" id="MobiDB-lite"/>
    </source>
</evidence>
<evidence type="ECO:0000256" key="1">
    <source>
        <dbReference type="ARBA" id="ARBA00004651"/>
    </source>
</evidence>
<dbReference type="InterPro" id="IPR020846">
    <property type="entry name" value="MFS_dom"/>
</dbReference>
<name>A0AAU3HWH9_9ACTN</name>
<keyword evidence="4 9" id="KW-0812">Transmembrane</keyword>
<keyword evidence="3" id="KW-1003">Cell membrane</keyword>
<evidence type="ECO:0000256" key="3">
    <source>
        <dbReference type="ARBA" id="ARBA00022475"/>
    </source>
</evidence>
<dbReference type="PANTHER" id="PTHR42718">
    <property type="entry name" value="MAJOR FACILITATOR SUPERFAMILY MULTIDRUG TRANSPORTER MFSC"/>
    <property type="match status" value="1"/>
</dbReference>
<feature type="region of interest" description="Disordered" evidence="8">
    <location>
        <begin position="1"/>
        <end position="22"/>
    </location>
</feature>
<proteinExistence type="predicted"/>
<evidence type="ECO:0000259" key="10">
    <source>
        <dbReference type="PROSITE" id="PS50850"/>
    </source>
</evidence>
<dbReference type="PROSITE" id="PS50850">
    <property type="entry name" value="MFS"/>
    <property type="match status" value="1"/>
</dbReference>
<gene>
    <name evidence="11" type="ORF">OG699_12645</name>
</gene>
<dbReference type="Gene3D" id="1.20.1720.10">
    <property type="entry name" value="Multidrug resistance protein D"/>
    <property type="match status" value="2"/>
</dbReference>
<dbReference type="GO" id="GO:0046677">
    <property type="term" value="P:response to antibiotic"/>
    <property type="evidence" value="ECO:0007669"/>
    <property type="project" value="UniProtKB-KW"/>
</dbReference>
<feature type="transmembrane region" description="Helical" evidence="9">
    <location>
        <begin position="349"/>
        <end position="367"/>
    </location>
</feature>
<keyword evidence="5 9" id="KW-1133">Transmembrane helix</keyword>
<feature type="transmembrane region" description="Helical" evidence="9">
    <location>
        <begin position="187"/>
        <end position="205"/>
    </location>
</feature>
<feature type="transmembrane region" description="Helical" evidence="9">
    <location>
        <begin position="418"/>
        <end position="437"/>
    </location>
</feature>
<feature type="transmembrane region" description="Helical" evidence="9">
    <location>
        <begin position="457"/>
        <end position="479"/>
    </location>
</feature>
<feature type="transmembrane region" description="Helical" evidence="9">
    <location>
        <begin position="247"/>
        <end position="264"/>
    </location>
</feature>
<dbReference type="AlphaFoldDB" id="A0AAU3HWH9"/>
<feature type="transmembrane region" description="Helical" evidence="9">
    <location>
        <begin position="284"/>
        <end position="305"/>
    </location>
</feature>
<dbReference type="PANTHER" id="PTHR42718:SF46">
    <property type="entry name" value="BLR6921 PROTEIN"/>
    <property type="match status" value="1"/>
</dbReference>
<accession>A0AAU3HWH9</accession>
<feature type="domain" description="Major facilitator superfamily (MFS) profile" evidence="10">
    <location>
        <begin position="30"/>
        <end position="479"/>
    </location>
</feature>
<feature type="transmembrane region" description="Helical" evidence="9">
    <location>
        <begin position="158"/>
        <end position="181"/>
    </location>
</feature>
<evidence type="ECO:0000256" key="9">
    <source>
        <dbReference type="SAM" id="Phobius"/>
    </source>
</evidence>
<dbReference type="CDD" id="cd17321">
    <property type="entry name" value="MFS_MMR_MDR_like"/>
    <property type="match status" value="1"/>
</dbReference>
<evidence type="ECO:0000256" key="6">
    <source>
        <dbReference type="ARBA" id="ARBA00023136"/>
    </source>
</evidence>
<dbReference type="InterPro" id="IPR011701">
    <property type="entry name" value="MFS"/>
</dbReference>
<feature type="transmembrane region" description="Helical" evidence="9">
    <location>
        <begin position="96"/>
        <end position="114"/>
    </location>
</feature>
<organism evidence="11">
    <name type="scientific">Streptomyces sp. NBC_01393</name>
    <dbReference type="NCBI Taxonomy" id="2903851"/>
    <lineage>
        <taxon>Bacteria</taxon>
        <taxon>Bacillati</taxon>
        <taxon>Actinomycetota</taxon>
        <taxon>Actinomycetes</taxon>
        <taxon>Kitasatosporales</taxon>
        <taxon>Streptomycetaceae</taxon>
        <taxon>Streptomyces</taxon>
    </lineage>
</organism>
<dbReference type="InterPro" id="IPR036259">
    <property type="entry name" value="MFS_trans_sf"/>
</dbReference>
<dbReference type="SUPFAM" id="SSF103473">
    <property type="entry name" value="MFS general substrate transporter"/>
    <property type="match status" value="1"/>
</dbReference>
<feature type="transmembrane region" description="Helical" evidence="9">
    <location>
        <begin position="373"/>
        <end position="397"/>
    </location>
</feature>